<keyword evidence="1" id="KW-0812">Transmembrane</keyword>
<dbReference type="Proteomes" id="UP000634455">
    <property type="component" value="Unassembled WGS sequence"/>
</dbReference>
<protein>
    <recommendedName>
        <fullName evidence="4">Methionine synthase I</fullName>
    </recommendedName>
</protein>
<feature type="transmembrane region" description="Helical" evidence="1">
    <location>
        <begin position="77"/>
        <end position="96"/>
    </location>
</feature>
<evidence type="ECO:0000313" key="3">
    <source>
        <dbReference type="Proteomes" id="UP000634455"/>
    </source>
</evidence>
<dbReference type="InterPro" id="IPR021497">
    <property type="entry name" value="GTA_holin_3TM"/>
</dbReference>
<keyword evidence="1" id="KW-1133">Transmembrane helix</keyword>
<dbReference type="EMBL" id="BMZF01000001">
    <property type="protein sequence ID" value="GHA40981.1"/>
    <property type="molecule type" value="Genomic_DNA"/>
</dbReference>
<dbReference type="Pfam" id="PF11351">
    <property type="entry name" value="GTA_holin_3TM"/>
    <property type="match status" value="1"/>
</dbReference>
<gene>
    <name evidence="2" type="ORF">GCM10008927_01560</name>
</gene>
<feature type="transmembrane region" description="Helical" evidence="1">
    <location>
        <begin position="108"/>
        <end position="123"/>
    </location>
</feature>
<comment type="caution">
    <text evidence="2">The sequence shown here is derived from an EMBL/GenBank/DDBJ whole genome shotgun (WGS) entry which is preliminary data.</text>
</comment>
<sequence>MGLIGKILDVGKAVERVGRSAENITEVFVPNKTEKQKQEYQKYRASLDQYAQEFALAPLGFFNSFVNGLNRLPRPMLAFGTMGLFVFAMVDPSAFTLRMVGLNQVPEPLWWLLGAIVSFYFGAQEMHHFRGRMVQAPQNLSSMTTFLHASYDTSDDPNYNAALEDWRRLQK</sequence>
<name>A0ABQ3CS92_9RHOB</name>
<evidence type="ECO:0000256" key="1">
    <source>
        <dbReference type="SAM" id="Phobius"/>
    </source>
</evidence>
<keyword evidence="3" id="KW-1185">Reference proteome</keyword>
<reference evidence="3" key="1">
    <citation type="journal article" date="2019" name="Int. J. Syst. Evol. Microbiol.">
        <title>The Global Catalogue of Microorganisms (GCM) 10K type strain sequencing project: providing services to taxonomists for standard genome sequencing and annotation.</title>
        <authorList>
            <consortium name="The Broad Institute Genomics Platform"/>
            <consortium name="The Broad Institute Genome Sequencing Center for Infectious Disease"/>
            <person name="Wu L."/>
            <person name="Ma J."/>
        </authorList>
    </citation>
    <scope>NUCLEOTIDE SEQUENCE [LARGE SCALE GENOMIC DNA]</scope>
    <source>
        <strain evidence="3">KCTC 32465</strain>
    </source>
</reference>
<proteinExistence type="predicted"/>
<dbReference type="RefSeq" id="WP_189638672.1">
    <property type="nucleotide sequence ID" value="NZ_BMZF01000001.1"/>
</dbReference>
<accession>A0ABQ3CS92</accession>
<organism evidence="2 3">
    <name type="scientific">Paramylibacter ulvae</name>
    <dbReference type="NCBI Taxonomy" id="1651968"/>
    <lineage>
        <taxon>Bacteria</taxon>
        <taxon>Pseudomonadati</taxon>
        <taxon>Pseudomonadota</taxon>
        <taxon>Alphaproteobacteria</taxon>
        <taxon>Rhodobacterales</taxon>
        <taxon>Paracoccaceae</taxon>
        <taxon>Paramylibacter</taxon>
    </lineage>
</organism>
<evidence type="ECO:0008006" key="4">
    <source>
        <dbReference type="Google" id="ProtNLM"/>
    </source>
</evidence>
<keyword evidence="1" id="KW-0472">Membrane</keyword>
<evidence type="ECO:0000313" key="2">
    <source>
        <dbReference type="EMBL" id="GHA40981.1"/>
    </source>
</evidence>